<evidence type="ECO:0000256" key="10">
    <source>
        <dbReference type="ARBA" id="ARBA00023237"/>
    </source>
</evidence>
<organism evidence="16 17">
    <name type="scientific">Phenylobacterium terrae</name>
    <dbReference type="NCBI Taxonomy" id="2665495"/>
    <lineage>
        <taxon>Bacteria</taxon>
        <taxon>Pseudomonadati</taxon>
        <taxon>Pseudomonadota</taxon>
        <taxon>Alphaproteobacteria</taxon>
        <taxon>Caulobacterales</taxon>
        <taxon>Caulobacteraceae</taxon>
        <taxon>Phenylobacterium</taxon>
    </lineage>
</organism>
<dbReference type="InterPro" id="IPR036942">
    <property type="entry name" value="Beta-barrel_TonB_sf"/>
</dbReference>
<protein>
    <submittedName>
        <fullName evidence="16">TonB-dependent receptor</fullName>
    </submittedName>
</protein>
<evidence type="ECO:0000256" key="12">
    <source>
        <dbReference type="RuleBase" id="RU003357"/>
    </source>
</evidence>
<comment type="caution">
    <text evidence="16">The sequence shown here is derived from an EMBL/GenBank/DDBJ whole genome shotgun (WGS) entry which is preliminary data.</text>
</comment>
<keyword evidence="13" id="KW-0732">Signal</keyword>
<dbReference type="SUPFAM" id="SSF56935">
    <property type="entry name" value="Porins"/>
    <property type="match status" value="1"/>
</dbReference>
<evidence type="ECO:0000256" key="8">
    <source>
        <dbReference type="ARBA" id="ARBA00023077"/>
    </source>
</evidence>
<gene>
    <name evidence="16" type="ORF">ACFSC0_10200</name>
</gene>
<keyword evidence="10 11" id="KW-0998">Cell outer membrane</keyword>
<keyword evidence="4" id="KW-0410">Iron transport</keyword>
<dbReference type="Pfam" id="PF00593">
    <property type="entry name" value="TonB_dep_Rec_b-barrel"/>
    <property type="match status" value="1"/>
</dbReference>
<dbReference type="Proteomes" id="UP001597237">
    <property type="component" value="Unassembled WGS sequence"/>
</dbReference>
<dbReference type="InterPro" id="IPR000531">
    <property type="entry name" value="Beta-barrel_TonB"/>
</dbReference>
<keyword evidence="6" id="KW-0408">Iron</keyword>
<dbReference type="Pfam" id="PF07715">
    <property type="entry name" value="Plug"/>
    <property type="match status" value="1"/>
</dbReference>
<dbReference type="InterPro" id="IPR039426">
    <property type="entry name" value="TonB-dep_rcpt-like"/>
</dbReference>
<keyword evidence="17" id="KW-1185">Reference proteome</keyword>
<dbReference type="Gene3D" id="2.40.170.20">
    <property type="entry name" value="TonB-dependent receptor, beta-barrel domain"/>
    <property type="match status" value="1"/>
</dbReference>
<dbReference type="EMBL" id="JBHUEY010000001">
    <property type="protein sequence ID" value="MFD1783765.1"/>
    <property type="molecule type" value="Genomic_DNA"/>
</dbReference>
<reference evidence="17" key="1">
    <citation type="journal article" date="2019" name="Int. J. Syst. Evol. Microbiol.">
        <title>The Global Catalogue of Microorganisms (GCM) 10K type strain sequencing project: providing services to taxonomists for standard genome sequencing and annotation.</title>
        <authorList>
            <consortium name="The Broad Institute Genomics Platform"/>
            <consortium name="The Broad Institute Genome Sequencing Center for Infectious Disease"/>
            <person name="Wu L."/>
            <person name="Ma J."/>
        </authorList>
    </citation>
    <scope>NUCLEOTIDE SEQUENCE [LARGE SCALE GENOMIC DNA]</scope>
    <source>
        <strain evidence="17">DFY28</strain>
    </source>
</reference>
<keyword evidence="7" id="KW-0406">Ion transport</keyword>
<dbReference type="PANTHER" id="PTHR32552:SF81">
    <property type="entry name" value="TONB-DEPENDENT OUTER MEMBRANE RECEPTOR"/>
    <property type="match status" value="1"/>
</dbReference>
<evidence type="ECO:0000256" key="5">
    <source>
        <dbReference type="ARBA" id="ARBA00022692"/>
    </source>
</evidence>
<comment type="subcellular location">
    <subcellularLocation>
        <location evidence="1 11">Cell outer membrane</location>
        <topology evidence="1 11">Multi-pass membrane protein</topology>
    </subcellularLocation>
</comment>
<dbReference type="PANTHER" id="PTHR32552">
    <property type="entry name" value="FERRICHROME IRON RECEPTOR-RELATED"/>
    <property type="match status" value="1"/>
</dbReference>
<dbReference type="PROSITE" id="PS52016">
    <property type="entry name" value="TONB_DEPENDENT_REC_3"/>
    <property type="match status" value="1"/>
</dbReference>
<keyword evidence="16" id="KW-0675">Receptor</keyword>
<keyword evidence="3 11" id="KW-1134">Transmembrane beta strand</keyword>
<keyword evidence="9 11" id="KW-0472">Membrane</keyword>
<evidence type="ECO:0000256" key="6">
    <source>
        <dbReference type="ARBA" id="ARBA00023004"/>
    </source>
</evidence>
<proteinExistence type="inferred from homology"/>
<evidence type="ECO:0000259" key="14">
    <source>
        <dbReference type="Pfam" id="PF00593"/>
    </source>
</evidence>
<keyword evidence="8 12" id="KW-0798">TonB box</keyword>
<name>A0ABW4N100_9CAUL</name>
<feature type="chain" id="PRO_5046519196" evidence="13">
    <location>
        <begin position="23"/>
        <end position="870"/>
    </location>
</feature>
<evidence type="ECO:0000256" key="1">
    <source>
        <dbReference type="ARBA" id="ARBA00004571"/>
    </source>
</evidence>
<evidence type="ECO:0000256" key="9">
    <source>
        <dbReference type="ARBA" id="ARBA00023136"/>
    </source>
</evidence>
<evidence type="ECO:0000256" key="2">
    <source>
        <dbReference type="ARBA" id="ARBA00022448"/>
    </source>
</evidence>
<comment type="similarity">
    <text evidence="11 12">Belongs to the TonB-dependent receptor family.</text>
</comment>
<dbReference type="InterPro" id="IPR012910">
    <property type="entry name" value="Plug_dom"/>
</dbReference>
<evidence type="ECO:0000256" key="11">
    <source>
        <dbReference type="PROSITE-ProRule" id="PRU01360"/>
    </source>
</evidence>
<evidence type="ECO:0000313" key="17">
    <source>
        <dbReference type="Proteomes" id="UP001597237"/>
    </source>
</evidence>
<sequence length="870" mass="94407">MGFKHRLLLSGAALSVAFGATAARAQEEASLLDEVVVTAEKREESIQDVPVAITAFTAERRELIGIETVTDMTNFTPGLNYSVGTDRITLRGIGRLTNNLASEGGVANYVDGVYSSSSVSAGGSPLMIDRVEVLRGPQGTLYGRNSIGGAINTISKRPTNEFYAEVRATFANYDRQYYEGVISGPITQGLRYRLSVGRLNQDEGWFTNYAGGPDEGEIRDSWYYEGQLEADLGENVEAWVKVAFSQYNNRASPGGRSGGSFAQPDPSLFGPGSLSPSTGFGYLSGANLVAIGPIRGNTVLQTGDLRGFSTNIPGENDQESESIVGEIIWRLPGMDLKYLAGYSHYDYELTTDFDASAIVSYQVPLNPTGLCALLGPARCQPFTVFPNVVSQYVEDKEWWSHEVNLTSTTEGPLQWIVGAYYYHEKYRQPVTLTEPDQPQLAAPLGAAPNPLRIIYHTNQAMEAESKAVFGQIDWSFAPTWRATVGLRYTQDEKAGVESTRQMCLGLPSCLASIAGLFGVSPANATIANLGSLTPALDITNSVASGLPPAGVTAPQNGVVGPAVTNPATGIRSRALAGEWDAWTGTAGLEWKPEEETLVYGRYSRGYKAGGFNSGTITAFPETKPEFVDAYELGVKRDWSRSFQTNISAFYYDYTDAQVLVTYQPEIGPRYSTYFNLPKSTIQGIEIESTWAPLDNLRILANYAYLDAQIDEACCIVDSDDPTAMLPGARPAGPLGPIDAATGQPTRGQDLAGQTLPASPKHKVAVNALYTWDLAPGSLTGSISWLWRDEVYSSMFNRELNLAPSRSQIDARLTFTDAEDRYTLVAYVQNLTDEEDIDSIGASRNSLGVIQPGAYSLVPPRTYGVQIQYRF</sequence>
<evidence type="ECO:0000256" key="3">
    <source>
        <dbReference type="ARBA" id="ARBA00022452"/>
    </source>
</evidence>
<evidence type="ECO:0000256" key="4">
    <source>
        <dbReference type="ARBA" id="ARBA00022496"/>
    </source>
</evidence>
<accession>A0ABW4N100</accession>
<feature type="signal peptide" evidence="13">
    <location>
        <begin position="1"/>
        <end position="22"/>
    </location>
</feature>
<evidence type="ECO:0000259" key="15">
    <source>
        <dbReference type="Pfam" id="PF07715"/>
    </source>
</evidence>
<keyword evidence="2 11" id="KW-0813">Transport</keyword>
<evidence type="ECO:0000313" key="16">
    <source>
        <dbReference type="EMBL" id="MFD1783765.1"/>
    </source>
</evidence>
<feature type="domain" description="TonB-dependent receptor-like beta-barrel" evidence="14">
    <location>
        <begin position="335"/>
        <end position="830"/>
    </location>
</feature>
<keyword evidence="5 11" id="KW-0812">Transmembrane</keyword>
<evidence type="ECO:0000256" key="13">
    <source>
        <dbReference type="SAM" id="SignalP"/>
    </source>
</evidence>
<dbReference type="RefSeq" id="WP_377283044.1">
    <property type="nucleotide sequence ID" value="NZ_JBHRSI010000008.1"/>
</dbReference>
<feature type="domain" description="TonB-dependent receptor plug" evidence="15">
    <location>
        <begin position="46"/>
        <end position="150"/>
    </location>
</feature>
<evidence type="ECO:0000256" key="7">
    <source>
        <dbReference type="ARBA" id="ARBA00023065"/>
    </source>
</evidence>